<feature type="compositionally biased region" description="Basic and acidic residues" evidence="1">
    <location>
        <begin position="173"/>
        <end position="188"/>
    </location>
</feature>
<sequence length="232" mass="25779">MPSGVSSFLLDCLDVDSPASDEDSTLSSIEEFRRADNYDGGSALLADGLMNGVKNSTLLDLSHAQDIALQPLPNLSSILELSLDPAEEREKEFSLSPIRLSPVRVSSERSASGVASGTCFSALQERTPVNTRPVLLSPVGKKCFAEKRKLIKCRKVTFSDIVRVRNVSSHRRDKTEQRDERVQPRSEESSDIPSGPVRFFVFADECERESFFHRLKQTRSFTFPAKPILSTI</sequence>
<proteinExistence type="predicted"/>
<reference evidence="2 3" key="1">
    <citation type="submission" date="2024-05" db="EMBL/GenBank/DDBJ databases">
        <title>A high-quality chromosomal-level genome assembly of Topmouth culter (Culter alburnus).</title>
        <authorList>
            <person name="Zhao H."/>
        </authorList>
    </citation>
    <scope>NUCLEOTIDE SEQUENCE [LARGE SCALE GENOMIC DNA]</scope>
    <source>
        <strain evidence="2">CATC2023</strain>
        <tissue evidence="2">Muscle</tissue>
    </source>
</reference>
<organism evidence="2 3">
    <name type="scientific">Culter alburnus</name>
    <name type="common">Topmouth culter</name>
    <dbReference type="NCBI Taxonomy" id="194366"/>
    <lineage>
        <taxon>Eukaryota</taxon>
        <taxon>Metazoa</taxon>
        <taxon>Chordata</taxon>
        <taxon>Craniata</taxon>
        <taxon>Vertebrata</taxon>
        <taxon>Euteleostomi</taxon>
        <taxon>Actinopterygii</taxon>
        <taxon>Neopterygii</taxon>
        <taxon>Teleostei</taxon>
        <taxon>Ostariophysi</taxon>
        <taxon>Cypriniformes</taxon>
        <taxon>Xenocyprididae</taxon>
        <taxon>Xenocypridinae</taxon>
        <taxon>Culter</taxon>
    </lineage>
</organism>
<name>A0AAW1Z3H3_CULAL</name>
<dbReference type="AlphaFoldDB" id="A0AAW1Z3H3"/>
<feature type="region of interest" description="Disordered" evidence="1">
    <location>
        <begin position="169"/>
        <end position="192"/>
    </location>
</feature>
<evidence type="ECO:0000313" key="3">
    <source>
        <dbReference type="Proteomes" id="UP001479290"/>
    </source>
</evidence>
<dbReference type="EMBL" id="JAWDJR010000021">
    <property type="protein sequence ID" value="KAK9955955.1"/>
    <property type="molecule type" value="Genomic_DNA"/>
</dbReference>
<comment type="caution">
    <text evidence="2">The sequence shown here is derived from an EMBL/GenBank/DDBJ whole genome shotgun (WGS) entry which is preliminary data.</text>
</comment>
<dbReference type="Proteomes" id="UP001479290">
    <property type="component" value="Unassembled WGS sequence"/>
</dbReference>
<accession>A0AAW1Z3H3</accession>
<evidence type="ECO:0000313" key="2">
    <source>
        <dbReference type="EMBL" id="KAK9955955.1"/>
    </source>
</evidence>
<protein>
    <submittedName>
        <fullName evidence="2">Uncharacterized protein</fullName>
    </submittedName>
</protein>
<keyword evidence="3" id="KW-1185">Reference proteome</keyword>
<evidence type="ECO:0000256" key="1">
    <source>
        <dbReference type="SAM" id="MobiDB-lite"/>
    </source>
</evidence>
<gene>
    <name evidence="2" type="ORF">ABG768_015793</name>
</gene>